<dbReference type="InterPro" id="IPR009057">
    <property type="entry name" value="Homeodomain-like_sf"/>
</dbReference>
<dbReference type="PANTHER" id="PTHR35004">
    <property type="entry name" value="TRANSPOSASE RV3428C-RELATED"/>
    <property type="match status" value="1"/>
</dbReference>
<evidence type="ECO:0000313" key="4">
    <source>
        <dbReference type="Proteomes" id="UP001595539"/>
    </source>
</evidence>
<keyword evidence="4" id="KW-1185">Reference proteome</keyword>
<dbReference type="PROSITE" id="PS50994">
    <property type="entry name" value="INTEGRASE"/>
    <property type="match status" value="1"/>
</dbReference>
<name>A0ABV7U8I4_9RHOB</name>
<organism evidence="3 4">
    <name type="scientific">Paracoccus angustae</name>
    <dbReference type="NCBI Taxonomy" id="1671480"/>
    <lineage>
        <taxon>Bacteria</taxon>
        <taxon>Pseudomonadati</taxon>
        <taxon>Pseudomonadota</taxon>
        <taxon>Alphaproteobacteria</taxon>
        <taxon>Rhodobacterales</taxon>
        <taxon>Paracoccaceae</taxon>
        <taxon>Paracoccus</taxon>
    </lineage>
</organism>
<feature type="compositionally biased region" description="Basic residues" evidence="1">
    <location>
        <begin position="411"/>
        <end position="421"/>
    </location>
</feature>
<proteinExistence type="predicted"/>
<sequence length="450" mass="51539">MGWVMMSERELNRVEVLSQVVQGQMSAVSAADVLDLSRRQVHRLLKRFGADGAAAIRHQARGRASNNRIDPSIREAATALVRERYADFGPTLAAEKLAECHGLTVSRETLRKWMQDAGLWLSRKQRRTFHQPRLRRECLGELIQIDGSDHRWFEDRGPACTLLVFIDDATSTLMHLEFVSSESTFSYFGALERYLTLHGRPVAFYSDKHTVFRVPKQGARTGYGMTQFGRALNELNIEILCANSSQAKGRVERANRTLQDRLVKELRLAGISDMEAANTFLPGFMARHNAQFARLPRRSDNLHRALNVETDRLRDILCYRDERYVSSQLAFSYDRLRIILVENEITRDLPGKYVDSYEFADGRLEFRWKGVSLPYSVFDKDQRVTHAAITENKHLSAVLEYIKAEQDKAPPKVHRVGKQRTRYTPTGRRNNGWNSLADRKAKAYAAPPLE</sequence>
<dbReference type="InterPro" id="IPR047797">
    <property type="entry name" value="ISNCY_transpos"/>
</dbReference>
<feature type="region of interest" description="Disordered" evidence="1">
    <location>
        <begin position="411"/>
        <end position="437"/>
    </location>
</feature>
<gene>
    <name evidence="3" type="ORF">ACFOM8_18395</name>
</gene>
<dbReference type="Gene3D" id="3.30.420.10">
    <property type="entry name" value="Ribonuclease H-like superfamily/Ribonuclease H"/>
    <property type="match status" value="1"/>
</dbReference>
<evidence type="ECO:0000313" key="3">
    <source>
        <dbReference type="EMBL" id="MFC3631404.1"/>
    </source>
</evidence>
<dbReference type="Pfam" id="PF13551">
    <property type="entry name" value="HTH_29"/>
    <property type="match status" value="1"/>
</dbReference>
<protein>
    <submittedName>
        <fullName evidence="3">ISNCY family transposase</fullName>
    </submittedName>
</protein>
<comment type="caution">
    <text evidence="3">The sequence shown here is derived from an EMBL/GenBank/DDBJ whole genome shotgun (WGS) entry which is preliminary data.</text>
</comment>
<feature type="compositionally biased region" description="Polar residues" evidence="1">
    <location>
        <begin position="422"/>
        <end position="434"/>
    </location>
</feature>
<reference evidence="4" key="1">
    <citation type="journal article" date="2019" name="Int. J. Syst. Evol. Microbiol.">
        <title>The Global Catalogue of Microorganisms (GCM) 10K type strain sequencing project: providing services to taxonomists for standard genome sequencing and annotation.</title>
        <authorList>
            <consortium name="The Broad Institute Genomics Platform"/>
            <consortium name="The Broad Institute Genome Sequencing Center for Infectious Disease"/>
            <person name="Wu L."/>
            <person name="Ma J."/>
        </authorList>
    </citation>
    <scope>NUCLEOTIDE SEQUENCE [LARGE SCALE GENOMIC DNA]</scope>
    <source>
        <strain evidence="4">KCTC 42473</strain>
    </source>
</reference>
<dbReference type="EMBL" id="JBHRXY010000028">
    <property type="protein sequence ID" value="MFC3631404.1"/>
    <property type="molecule type" value="Genomic_DNA"/>
</dbReference>
<dbReference type="PANTHER" id="PTHR35004:SF7">
    <property type="entry name" value="INTEGRASE PROTEIN"/>
    <property type="match status" value="1"/>
</dbReference>
<dbReference type="Proteomes" id="UP001595539">
    <property type="component" value="Unassembled WGS sequence"/>
</dbReference>
<accession>A0ABV7U8I4</accession>
<dbReference type="InterPro" id="IPR012337">
    <property type="entry name" value="RNaseH-like_sf"/>
</dbReference>
<dbReference type="SUPFAM" id="SSF46689">
    <property type="entry name" value="Homeodomain-like"/>
    <property type="match status" value="1"/>
</dbReference>
<feature type="domain" description="Integrase catalytic" evidence="2">
    <location>
        <begin position="128"/>
        <end position="311"/>
    </location>
</feature>
<dbReference type="NCBIfam" id="NF033594">
    <property type="entry name" value="transpos_ISNCY_2"/>
    <property type="match status" value="1"/>
</dbReference>
<dbReference type="RefSeq" id="WP_377763691.1">
    <property type="nucleotide sequence ID" value="NZ_JBHRXY010000028.1"/>
</dbReference>
<evidence type="ECO:0000256" key="1">
    <source>
        <dbReference type="SAM" id="MobiDB-lite"/>
    </source>
</evidence>
<dbReference type="InterPro" id="IPR036397">
    <property type="entry name" value="RNaseH_sf"/>
</dbReference>
<dbReference type="InterPro" id="IPR001584">
    <property type="entry name" value="Integrase_cat-core"/>
</dbReference>
<evidence type="ECO:0000259" key="2">
    <source>
        <dbReference type="PROSITE" id="PS50994"/>
    </source>
</evidence>
<dbReference type="SUPFAM" id="SSF53098">
    <property type="entry name" value="Ribonuclease H-like"/>
    <property type="match status" value="1"/>
</dbReference>